<dbReference type="InterPro" id="IPR016181">
    <property type="entry name" value="Acyl_CoA_acyltransferase"/>
</dbReference>
<protein>
    <submittedName>
        <fullName evidence="2">GNAT family N-acetyltransferase</fullName>
        <ecNumber evidence="2">2.3.1.-</ecNumber>
    </submittedName>
</protein>
<accession>A0ABY8WAY4</accession>
<proteinExistence type="predicted"/>
<dbReference type="Proteomes" id="UP001240150">
    <property type="component" value="Chromosome"/>
</dbReference>
<reference evidence="2 3" key="1">
    <citation type="submission" date="2023-06" db="EMBL/GenBank/DDBJ databases">
        <authorList>
            <person name="Yushchuk O."/>
            <person name="Binda E."/>
            <person name="Ruckert-Reed C."/>
            <person name="Fedorenko V."/>
            <person name="Kalinowski J."/>
            <person name="Marinelli F."/>
        </authorList>
    </citation>
    <scope>NUCLEOTIDE SEQUENCE [LARGE SCALE GENOMIC DNA]</scope>
    <source>
        <strain evidence="2 3">NRRL 3884</strain>
    </source>
</reference>
<feature type="domain" description="BioF2-like acetyltransferase" evidence="1">
    <location>
        <begin position="146"/>
        <end position="273"/>
    </location>
</feature>
<dbReference type="GO" id="GO:0016746">
    <property type="term" value="F:acyltransferase activity"/>
    <property type="evidence" value="ECO:0007669"/>
    <property type="project" value="UniProtKB-KW"/>
</dbReference>
<dbReference type="RefSeq" id="WP_284915749.1">
    <property type="nucleotide sequence ID" value="NZ_CP126980.1"/>
</dbReference>
<dbReference type="SUPFAM" id="SSF55729">
    <property type="entry name" value="Acyl-CoA N-acyltransferases (Nat)"/>
    <property type="match status" value="1"/>
</dbReference>
<keyword evidence="3" id="KW-1185">Reference proteome</keyword>
<dbReference type="InterPro" id="IPR038740">
    <property type="entry name" value="BioF2-like_GNAT_dom"/>
</dbReference>
<dbReference type="EC" id="2.3.1.-" evidence="2"/>
<evidence type="ECO:0000313" key="2">
    <source>
        <dbReference type="EMBL" id="WIM94532.1"/>
    </source>
</evidence>
<keyword evidence="2" id="KW-0808">Transferase</keyword>
<evidence type="ECO:0000259" key="1">
    <source>
        <dbReference type="Pfam" id="PF13480"/>
    </source>
</evidence>
<gene>
    <name evidence="2" type="ORF">ACTOB_006559</name>
</gene>
<sequence length="387" mass="43389">MFRFERILADVDYWWNNGTSAAARGVRRAYDVLPGSGVGFDSHGDDGPSISYAGVADGRSHVLAPAEMWRQGERAGAPRVRRSGGRLLRPHRWAAAPERADLLLVGAYAGQVGGLGLGACLVAPLRVHYRVPLPDAPEDCLARFGRKDRENIRRALKRHDWRLEIGERESDFEFFYDRMHVPTMAARHHGWVRSERRAVALHPLFRRGRLFFLRRDGERVAGVLCRVHEDTLNVRLAGVLDGDSRHYRDGAQLLLYHLLLEWAAGQRIPYAEMSGSRPFISEGLFSFKRKFRPEIVLPGTHFRDKRLLIVPRRDTPAVRSFLRDHPVITADPGGRLGVVYPYDAGRPPRTDLPGDCAGLRGPVELDLDRMLAGLPGASAHREATAVT</sequence>
<keyword evidence="2" id="KW-0012">Acyltransferase</keyword>
<organism evidence="2 3">
    <name type="scientific">Actinoplanes oblitus</name>
    <dbReference type="NCBI Taxonomy" id="3040509"/>
    <lineage>
        <taxon>Bacteria</taxon>
        <taxon>Bacillati</taxon>
        <taxon>Actinomycetota</taxon>
        <taxon>Actinomycetes</taxon>
        <taxon>Micromonosporales</taxon>
        <taxon>Micromonosporaceae</taxon>
        <taxon>Actinoplanes</taxon>
    </lineage>
</organism>
<dbReference type="Gene3D" id="3.40.630.30">
    <property type="match status" value="1"/>
</dbReference>
<evidence type="ECO:0000313" key="3">
    <source>
        <dbReference type="Proteomes" id="UP001240150"/>
    </source>
</evidence>
<dbReference type="EMBL" id="CP126980">
    <property type="protein sequence ID" value="WIM94532.1"/>
    <property type="molecule type" value="Genomic_DNA"/>
</dbReference>
<dbReference type="Pfam" id="PF13480">
    <property type="entry name" value="Acetyltransf_6"/>
    <property type="match status" value="1"/>
</dbReference>
<name>A0ABY8WAY4_9ACTN</name>